<evidence type="ECO:0008006" key="5">
    <source>
        <dbReference type="Google" id="ProtNLM"/>
    </source>
</evidence>
<proteinExistence type="predicted"/>
<gene>
    <name evidence="3" type="ORF">BQ4739_LOCUS13708</name>
    <name evidence="2" type="ORF">BQ4739_LOCUS5392</name>
</gene>
<evidence type="ECO:0000256" key="1">
    <source>
        <dbReference type="SAM" id="SignalP"/>
    </source>
</evidence>
<feature type="signal peptide" evidence="1">
    <location>
        <begin position="1"/>
        <end position="16"/>
    </location>
</feature>
<dbReference type="EMBL" id="FNXT01001192">
    <property type="protein sequence ID" value="SZX73434.1"/>
    <property type="molecule type" value="Genomic_DNA"/>
</dbReference>
<dbReference type="Proteomes" id="UP000256970">
    <property type="component" value="Unassembled WGS sequence"/>
</dbReference>
<name>A0A383VKL8_TETOB</name>
<protein>
    <recommendedName>
        <fullName evidence="5">Fanconi Anaemia group E protein C-terminal domain-containing protein</fullName>
    </recommendedName>
</protein>
<dbReference type="EMBL" id="FNXT01000505">
    <property type="protein sequence ID" value="SZX64916.1"/>
    <property type="molecule type" value="Genomic_DNA"/>
</dbReference>
<reference evidence="2 4" key="1">
    <citation type="submission" date="2016-10" db="EMBL/GenBank/DDBJ databases">
        <authorList>
            <person name="Cai Z."/>
        </authorList>
    </citation>
    <scope>NUCLEOTIDE SEQUENCE [LARGE SCALE GENOMIC DNA]</scope>
</reference>
<accession>A0A383VKL8</accession>
<feature type="chain" id="PRO_5033361736" description="Fanconi Anaemia group E protein C-terminal domain-containing protein" evidence="1">
    <location>
        <begin position="17"/>
        <end position="465"/>
    </location>
</feature>
<sequence>MSALLCMPIQLELAKALVACGARFTFAQLLAAVASRAAVTSRAAAGIACSELESEPKVWMQAYRARGLALPAGMPAVAEALCCGDEFSEDMLGPEGWCVSEGPTATPPHDVLLQQLQDVLVLALKVQQEDLEEEQLDQLEQLLELPAAQQLSPEALQHILDNGIQVQSAHLDGSMTLLLELPAAQQLSPSCVAELLKDFAEQRSSSAQHLLALPAAQQLETEFVVQMLEDAVASDRWELVPQLLRLPAGQQMSSAALQKLLKSAVKAASINSIDRRVSTVTAALDCMEAIRTFPAARQVPSSSVAELLQTAVERHRRDVAMLLIQLPTAQQVSSSIVVQLLQAATQDHDLMLRLGDLPAAQQLSIDALAALLQAAVMDDACCCSEDVLAMPAAQQLNAVMLGQLLQRTRHLDSRAWPEAMRRLAQLPAAQQLNGDTAAVAAVSAAISTAAQQQLYSAAAGGSNGG</sequence>
<evidence type="ECO:0000313" key="4">
    <source>
        <dbReference type="Proteomes" id="UP000256970"/>
    </source>
</evidence>
<dbReference type="AlphaFoldDB" id="A0A383VKL8"/>
<evidence type="ECO:0000313" key="3">
    <source>
        <dbReference type="EMBL" id="SZX73434.1"/>
    </source>
</evidence>
<keyword evidence="4" id="KW-1185">Reference proteome</keyword>
<organism evidence="2 4">
    <name type="scientific">Tetradesmus obliquus</name>
    <name type="common">Green alga</name>
    <name type="synonym">Acutodesmus obliquus</name>
    <dbReference type="NCBI Taxonomy" id="3088"/>
    <lineage>
        <taxon>Eukaryota</taxon>
        <taxon>Viridiplantae</taxon>
        <taxon>Chlorophyta</taxon>
        <taxon>core chlorophytes</taxon>
        <taxon>Chlorophyceae</taxon>
        <taxon>CS clade</taxon>
        <taxon>Sphaeropleales</taxon>
        <taxon>Scenedesmaceae</taxon>
        <taxon>Tetradesmus</taxon>
    </lineage>
</organism>
<keyword evidence="1" id="KW-0732">Signal</keyword>
<evidence type="ECO:0000313" key="2">
    <source>
        <dbReference type="EMBL" id="SZX64916.1"/>
    </source>
</evidence>